<dbReference type="Proteomes" id="UP000248985">
    <property type="component" value="Chromosome 1"/>
</dbReference>
<gene>
    <name evidence="1" type="ordered locus">Mlut_22610</name>
    <name evidence="2" type="ORF">NCTC2665_00933</name>
</gene>
<evidence type="ECO:0000313" key="4">
    <source>
        <dbReference type="Proteomes" id="UP000248985"/>
    </source>
</evidence>
<protein>
    <submittedName>
        <fullName evidence="1">Uncharacterized protein</fullName>
    </submittedName>
</protein>
<dbReference type="PATRIC" id="fig|465515.4.peg.2192"/>
<reference evidence="2 4" key="3">
    <citation type="submission" date="2018-06" db="EMBL/GenBank/DDBJ databases">
        <authorList>
            <consortium name="Pathogen Informatics"/>
            <person name="Doyle S."/>
        </authorList>
    </citation>
    <scope>NUCLEOTIDE SEQUENCE [LARGE SCALE GENOMIC DNA]</scope>
    <source>
        <strain evidence="2 4">NCTC2665</strain>
    </source>
</reference>
<reference evidence="1" key="1">
    <citation type="submission" date="2009-05" db="EMBL/GenBank/DDBJ databases">
        <title>Complete sequence of Micrococcus luteus NCTC 2665.</title>
        <authorList>
            <consortium name="US DOE Joint Genome Institute"/>
            <person name="Lucas S."/>
            <person name="Copeland A."/>
            <person name="Lapidus A."/>
            <person name="Glavina del Rio T."/>
            <person name="Dalin E."/>
            <person name="Tice H."/>
            <person name="Bruce D."/>
            <person name="Goodwin L."/>
            <person name="Pitluck S."/>
            <person name="Lowry S."/>
            <person name="Larimer F."/>
            <person name="Land M."/>
            <person name="Hauser L."/>
            <person name="Kyrpides N."/>
            <person name="Lykidis A."/>
            <person name="Young M."/>
            <person name="Greenblatt C."/>
        </authorList>
    </citation>
    <scope>NUCLEOTIDE SEQUENCE</scope>
    <source>
        <strain evidence="1">NCTC 2665</strain>
    </source>
</reference>
<evidence type="ECO:0000313" key="3">
    <source>
        <dbReference type="Proteomes" id="UP000000738"/>
    </source>
</evidence>
<dbReference type="KEGG" id="mlu:Mlut_22610"/>
<dbReference type="Proteomes" id="UP000000738">
    <property type="component" value="Chromosome"/>
</dbReference>
<dbReference type="RefSeq" id="WP_010079857.1">
    <property type="nucleotide sequence ID" value="NC_012803.1"/>
</dbReference>
<evidence type="ECO:0000313" key="1">
    <source>
        <dbReference type="EMBL" id="ACS31728.1"/>
    </source>
</evidence>
<organism evidence="1 3">
    <name type="scientific">Micrococcus luteus (strain ATCC 4698 / DSM 20030 / JCM 1464 / CCM 169 / CCUG 5858 / IAM 1056 / NBRC 3333 / NCIMB 9278 / NCTC 2665 / VKM Ac-2230)</name>
    <name type="common">Micrococcus lysodeikticus</name>
    <dbReference type="NCBI Taxonomy" id="465515"/>
    <lineage>
        <taxon>Bacteria</taxon>
        <taxon>Bacillati</taxon>
        <taxon>Actinomycetota</taxon>
        <taxon>Actinomycetes</taxon>
        <taxon>Micrococcales</taxon>
        <taxon>Micrococcaceae</taxon>
        <taxon>Micrococcus</taxon>
    </lineage>
</organism>
<dbReference type="EMBL" id="CP001628">
    <property type="protein sequence ID" value="ACS31728.1"/>
    <property type="molecule type" value="Genomic_DNA"/>
</dbReference>
<reference evidence="3" key="2">
    <citation type="journal article" date="2010" name="J. Bacteriol.">
        <title>Genome sequence of the Fleming strain of Micrococcus luteus, a simple free-living actinobacterium.</title>
        <authorList>
            <person name="Young M."/>
            <person name="Artsatbanov V."/>
            <person name="Beller H.R."/>
            <person name="Chandra G."/>
            <person name="Chater K.F."/>
            <person name="Dover L.G."/>
            <person name="Goh E.B."/>
            <person name="Kahan T."/>
            <person name="Kaprelyants A.S."/>
            <person name="Kyrpides N."/>
            <person name="Lapidus A."/>
            <person name="Lowry S.R."/>
            <person name="Lykidis A."/>
            <person name="Mahillon J."/>
            <person name="Markowitz V."/>
            <person name="Mavromatis K."/>
            <person name="Mukamolova G.V."/>
            <person name="Oren A."/>
            <person name="Rokem J.S."/>
            <person name="Smith M.C."/>
            <person name="Young D.I."/>
            <person name="Greenblatt C.L."/>
        </authorList>
    </citation>
    <scope>NUCLEOTIDE SEQUENCE [LARGE SCALE GENOMIC DNA]</scope>
    <source>
        <strain evidence="3">ATCC 4698 / DSM 20030 / JCM 1464 / NBRC 3333 / NCIMB 9278 / NCTC 2665 / VKM Ac-2230</strain>
    </source>
</reference>
<evidence type="ECO:0000313" key="2">
    <source>
        <dbReference type="EMBL" id="SQG48159.1"/>
    </source>
</evidence>
<dbReference type="EMBL" id="LS483396">
    <property type="protein sequence ID" value="SQG48159.1"/>
    <property type="molecule type" value="Genomic_DNA"/>
</dbReference>
<proteinExistence type="predicted"/>
<dbReference type="HOGENOM" id="CLU_1401066_0_0_11"/>
<dbReference type="STRING" id="465515.Mlut_22610"/>
<accession>C5C7P0</accession>
<keyword evidence="3" id="KW-1185">Reference proteome</keyword>
<dbReference type="AlphaFoldDB" id="C5C7P0"/>
<dbReference type="EnsemblBacteria" id="ACS31728">
    <property type="protein sequence ID" value="ACS31728"/>
    <property type="gene ID" value="Mlut_22610"/>
</dbReference>
<name>C5C7P0_MICLC</name>
<sequence length="194" mass="19823">MTITAAETQSLTAEATAVLAAMPGVPYAQFLAEAPEVPGIVAVVAEESARARLGVEAEDTGLLAVAVAPHGLRARDVRAAFQSGRTAVSPLRQALAALLADELSLDVERTSPGAAGAGFTLTPESEDALTAWMRAHLTLRAWATQDASVLADVADQVNADLAPALALDGVAAPSAHLRERLAALTAAARRSATI</sequence>
<dbReference type="GeneID" id="93344105"/>